<feature type="domain" description="Glycosyl hydrolase family 13 catalytic" evidence="19">
    <location>
        <begin position="33"/>
        <end position="396"/>
    </location>
</feature>
<dbReference type="CDD" id="cd11319">
    <property type="entry name" value="AmyAc_euk_AmyA"/>
    <property type="match status" value="1"/>
</dbReference>
<feature type="active site" description="Proton donor" evidence="13">
    <location>
        <position position="256"/>
    </location>
</feature>
<keyword evidence="12" id="KW-0326">Glycosidase</keyword>
<keyword evidence="9 16" id="KW-1015">Disulfide bond</keyword>
<dbReference type="InterPro" id="IPR006047">
    <property type="entry name" value="GH13_cat_dom"/>
</dbReference>
<evidence type="ECO:0000256" key="9">
    <source>
        <dbReference type="ARBA" id="ARBA00023157"/>
    </source>
</evidence>
<evidence type="ECO:0000256" key="3">
    <source>
        <dbReference type="ARBA" id="ARBA00008061"/>
    </source>
</evidence>
<dbReference type="InterPro" id="IPR013780">
    <property type="entry name" value="Glyco_hydro_b"/>
</dbReference>
<feature type="disulfide bond" evidence="16">
    <location>
        <begin position="49"/>
        <end position="57"/>
    </location>
</feature>
<keyword evidence="21" id="KW-1185">Reference proteome</keyword>
<dbReference type="PANTHER" id="PTHR10357">
    <property type="entry name" value="ALPHA-AMYLASE FAMILY MEMBER"/>
    <property type="match status" value="1"/>
</dbReference>
<evidence type="ECO:0000256" key="18">
    <source>
        <dbReference type="SAM" id="SignalP"/>
    </source>
</evidence>
<dbReference type="SMART" id="SM00642">
    <property type="entry name" value="Aamy"/>
    <property type="match status" value="1"/>
</dbReference>
<dbReference type="Gene3D" id="2.60.40.1180">
    <property type="entry name" value="Golgi alpha-mannosidase II"/>
    <property type="match status" value="1"/>
</dbReference>
<keyword evidence="10" id="KW-0325">Glycoprotein</keyword>
<dbReference type="SUPFAM" id="SSF51445">
    <property type="entry name" value="(Trans)glycosidases"/>
    <property type="match status" value="1"/>
</dbReference>
<keyword evidence="8 15" id="KW-0106">Calcium</keyword>
<evidence type="ECO:0000256" key="5">
    <source>
        <dbReference type="ARBA" id="ARBA00022723"/>
    </source>
</evidence>
<feature type="binding site" evidence="15">
    <location>
        <position position="236"/>
    </location>
    <ligand>
        <name>Ca(2+)</name>
        <dbReference type="ChEBI" id="CHEBI:29108"/>
        <label>1</label>
    </ligand>
</feature>
<dbReference type="Pfam" id="PF09260">
    <property type="entry name" value="A_amylase_dom_C"/>
    <property type="match status" value="1"/>
</dbReference>
<comment type="caution">
    <text evidence="20">The sequence shown here is derived from an EMBL/GenBank/DDBJ whole genome shotgun (WGS) entry which is preliminary data.</text>
</comment>
<keyword evidence="5 15" id="KW-0479">Metal-binding</keyword>
<evidence type="ECO:0000256" key="8">
    <source>
        <dbReference type="ARBA" id="ARBA00022837"/>
    </source>
</evidence>
<dbReference type="InterPro" id="IPR013777">
    <property type="entry name" value="A-amylase-like"/>
</dbReference>
<dbReference type="EMBL" id="MU150239">
    <property type="protein sequence ID" value="KAF9467000.1"/>
    <property type="molecule type" value="Genomic_DNA"/>
</dbReference>
<evidence type="ECO:0000256" key="4">
    <source>
        <dbReference type="ARBA" id="ARBA00012595"/>
    </source>
</evidence>
<feature type="site" description="Transition state stabilizer" evidence="14">
    <location>
        <position position="324"/>
    </location>
</feature>
<accession>A0A9P5YG27</accession>
<evidence type="ECO:0000313" key="21">
    <source>
        <dbReference type="Proteomes" id="UP000807353"/>
    </source>
</evidence>
<keyword evidence="11" id="KW-0119">Carbohydrate metabolism</keyword>
<feature type="active site" description="Nucleophile" evidence="13">
    <location>
        <position position="232"/>
    </location>
</feature>
<dbReference type="PANTHER" id="PTHR10357:SF215">
    <property type="entry name" value="ALPHA-AMYLASE 1"/>
    <property type="match status" value="1"/>
</dbReference>
<evidence type="ECO:0000256" key="14">
    <source>
        <dbReference type="PIRSR" id="PIRSR001024-2"/>
    </source>
</evidence>
<organism evidence="20 21">
    <name type="scientific">Collybia nuda</name>
    <dbReference type="NCBI Taxonomy" id="64659"/>
    <lineage>
        <taxon>Eukaryota</taxon>
        <taxon>Fungi</taxon>
        <taxon>Dikarya</taxon>
        <taxon>Basidiomycota</taxon>
        <taxon>Agaricomycotina</taxon>
        <taxon>Agaricomycetes</taxon>
        <taxon>Agaricomycetidae</taxon>
        <taxon>Agaricales</taxon>
        <taxon>Tricholomatineae</taxon>
        <taxon>Clitocybaceae</taxon>
        <taxon>Collybia</taxon>
    </lineage>
</organism>
<reference evidence="20" key="1">
    <citation type="submission" date="2020-11" db="EMBL/GenBank/DDBJ databases">
        <authorList>
            <consortium name="DOE Joint Genome Institute"/>
            <person name="Ahrendt S."/>
            <person name="Riley R."/>
            <person name="Andreopoulos W."/>
            <person name="Labutti K."/>
            <person name="Pangilinan J."/>
            <person name="Ruiz-Duenas F.J."/>
            <person name="Barrasa J.M."/>
            <person name="Sanchez-Garcia M."/>
            <person name="Camarero S."/>
            <person name="Miyauchi S."/>
            <person name="Serrano A."/>
            <person name="Linde D."/>
            <person name="Babiker R."/>
            <person name="Drula E."/>
            <person name="Ayuso-Fernandez I."/>
            <person name="Pacheco R."/>
            <person name="Padilla G."/>
            <person name="Ferreira P."/>
            <person name="Barriuso J."/>
            <person name="Kellner H."/>
            <person name="Castanera R."/>
            <person name="Alfaro M."/>
            <person name="Ramirez L."/>
            <person name="Pisabarro A.G."/>
            <person name="Kuo A."/>
            <person name="Tritt A."/>
            <person name="Lipzen A."/>
            <person name="He G."/>
            <person name="Yan M."/>
            <person name="Ng V."/>
            <person name="Cullen D."/>
            <person name="Martin F."/>
            <person name="Rosso M.-N."/>
            <person name="Henrissat B."/>
            <person name="Hibbett D."/>
            <person name="Martinez A.T."/>
            <person name="Grigoriev I.V."/>
        </authorList>
    </citation>
    <scope>NUCLEOTIDE SEQUENCE</scope>
    <source>
        <strain evidence="20">CBS 247.69</strain>
    </source>
</reference>
<dbReference type="Proteomes" id="UP000807353">
    <property type="component" value="Unassembled WGS sequence"/>
</dbReference>
<feature type="binding site" evidence="17">
    <location>
        <position position="324"/>
    </location>
    <ligand>
        <name>substrate</name>
    </ligand>
</feature>
<dbReference type="Gene3D" id="3.20.20.80">
    <property type="entry name" value="Glycosidases"/>
    <property type="match status" value="1"/>
</dbReference>
<dbReference type="InterPro" id="IPR015340">
    <property type="entry name" value="A_amylase_C_dom"/>
</dbReference>
<feature type="binding site" evidence="15">
    <location>
        <position position="188"/>
    </location>
    <ligand>
        <name>Ca(2+)</name>
        <dbReference type="ChEBI" id="CHEBI:29108"/>
        <label>1</label>
    </ligand>
</feature>
<dbReference type="GO" id="GO:0016052">
    <property type="term" value="P:carbohydrate catabolic process"/>
    <property type="evidence" value="ECO:0007669"/>
    <property type="project" value="InterPro"/>
</dbReference>
<feature type="signal peptide" evidence="18">
    <location>
        <begin position="1"/>
        <end position="20"/>
    </location>
</feature>
<evidence type="ECO:0000256" key="10">
    <source>
        <dbReference type="ARBA" id="ARBA00023180"/>
    </source>
</evidence>
<name>A0A9P5YG27_9AGAR</name>
<dbReference type="EC" id="3.2.1.1" evidence="4"/>
<evidence type="ECO:0000259" key="19">
    <source>
        <dbReference type="SMART" id="SM00642"/>
    </source>
</evidence>
<comment type="cofactor">
    <cofactor evidence="2">
        <name>Ca(2+)</name>
        <dbReference type="ChEBI" id="CHEBI:29108"/>
    </cofactor>
</comment>
<evidence type="ECO:0000256" key="2">
    <source>
        <dbReference type="ARBA" id="ARBA00001913"/>
    </source>
</evidence>
<evidence type="ECO:0000256" key="16">
    <source>
        <dbReference type="PIRSR" id="PIRSR001024-4"/>
    </source>
</evidence>
<evidence type="ECO:0000256" key="1">
    <source>
        <dbReference type="ARBA" id="ARBA00000548"/>
    </source>
</evidence>
<feature type="chain" id="PRO_5040250936" description="alpha-amylase" evidence="18">
    <location>
        <begin position="21"/>
        <end position="541"/>
    </location>
</feature>
<feature type="binding site" evidence="17">
    <location>
        <position position="141"/>
    </location>
    <ligand>
        <name>substrate</name>
    </ligand>
</feature>
<evidence type="ECO:0000313" key="20">
    <source>
        <dbReference type="EMBL" id="KAF9467000.1"/>
    </source>
</evidence>
<comment type="catalytic activity">
    <reaction evidence="1">
        <text>Endohydrolysis of (1-&gt;4)-alpha-D-glucosidic linkages in polysaccharides containing three or more (1-&gt;4)-alpha-linked D-glucose units.</text>
        <dbReference type="EC" id="3.2.1.1"/>
    </reaction>
</comment>
<dbReference type="PIRSF" id="PIRSF001024">
    <property type="entry name" value="Alph-amyl_fung"/>
    <property type="match status" value="1"/>
</dbReference>
<proteinExistence type="inferred from homology"/>
<dbReference type="OrthoDB" id="204980at2759"/>
<keyword evidence="6 18" id="KW-0732">Signal</keyword>
<keyword evidence="7 20" id="KW-0378">Hydrolase</keyword>
<comment type="similarity">
    <text evidence="3">Belongs to the glycosyl hydrolase 13 family.</text>
</comment>
<sequence>MLFSTAHILPALFLAQSAFAATADEWRGRSIYQLLTDRFATTNNSSSPCDTTSRKYCGGTWKGITAHLDYIQAMGFDAVWISPIVENLEGETAYGEAYHGYWTKNINKINTNFGTEDDLNELSAALHTRGMFLMVDVVVNHLVTVPDNSSKNGQDPTFDYSEITPFSTANDYHPFCLIQNYDNQTDVEQCWIGDKVLPLSDLDTEDPEIVTTMNEWIAGLVKKYKIDGVRIDTVKHVRKDFWPDFAKSAGVFTIGEILDDKTSYLKGYTEVIDSVLDYPTWFPLKTGFTSPQGNLSAITEIVVEAQKTYKNGMFMTGSFLENHDQERFQAATQDQALVKNAMTWPFINDGVPILYYGQEQGYTGGNDPNNREALWPTGFDTSKPLVDHVKTLNAARKAAVAANDKFLTTSMSFIGQSDSAVLAVSKPPLLGLLTNAGNKSTGSTKWTIPGSAGLFKAGESVVNVFECKSINADDKGGITVQANGGMPQLMMPASMLGKAGGLCPSITAGFTTDSSAGKFDQTTWTTALIAGVLSALSMGLL</sequence>
<feature type="binding site" evidence="15">
    <location>
        <position position="140"/>
    </location>
    <ligand>
        <name>Ca(2+)</name>
        <dbReference type="ChEBI" id="CHEBI:29108"/>
        <label>1</label>
    </ligand>
</feature>
<feature type="disulfide bond" evidence="16">
    <location>
        <begin position="467"/>
        <end position="503"/>
    </location>
</feature>
<dbReference type="FunFam" id="3.20.20.80:FF:000120">
    <property type="entry name" value="Alpha-amylase A"/>
    <property type="match status" value="1"/>
</dbReference>
<evidence type="ECO:0000256" key="13">
    <source>
        <dbReference type="PIRSR" id="PIRSR001024-1"/>
    </source>
</evidence>
<evidence type="ECO:0000256" key="11">
    <source>
        <dbReference type="ARBA" id="ARBA00023277"/>
    </source>
</evidence>
<feature type="disulfide bond" evidence="16">
    <location>
        <begin position="176"/>
        <end position="190"/>
    </location>
</feature>
<evidence type="ECO:0000256" key="6">
    <source>
        <dbReference type="ARBA" id="ARBA00022729"/>
    </source>
</evidence>
<feature type="binding site" evidence="15">
    <location>
        <position position="232"/>
    </location>
    <ligand>
        <name>Ca(2+)</name>
        <dbReference type="ChEBI" id="CHEBI:29108"/>
        <label>2</label>
    </ligand>
</feature>
<dbReference type="GO" id="GO:0004556">
    <property type="term" value="F:alpha-amylase activity"/>
    <property type="evidence" value="ECO:0007669"/>
    <property type="project" value="UniProtKB-EC"/>
</dbReference>
<dbReference type="SUPFAM" id="SSF51011">
    <property type="entry name" value="Glycosyl hydrolase domain"/>
    <property type="match status" value="1"/>
</dbReference>
<gene>
    <name evidence="20" type="ORF">BDZ94DRAFT_1211985</name>
</gene>
<dbReference type="AlphaFoldDB" id="A0A9P5YG27"/>
<feature type="binding site" evidence="17">
    <location>
        <position position="102"/>
    </location>
    <ligand>
        <name>substrate</name>
    </ligand>
</feature>
<dbReference type="GO" id="GO:0005509">
    <property type="term" value="F:calcium ion binding"/>
    <property type="evidence" value="ECO:0007669"/>
    <property type="project" value="InterPro"/>
</dbReference>
<feature type="binding site" evidence="15">
    <location>
        <position position="201"/>
    </location>
    <ligand>
        <name>Ca(2+)</name>
        <dbReference type="ChEBI" id="CHEBI:29108"/>
        <label>1</label>
    </ligand>
</feature>
<dbReference type="InterPro" id="IPR017853">
    <property type="entry name" value="GH"/>
</dbReference>
<evidence type="ECO:0000256" key="12">
    <source>
        <dbReference type="ARBA" id="ARBA00023295"/>
    </source>
</evidence>
<evidence type="ECO:0000256" key="7">
    <source>
        <dbReference type="ARBA" id="ARBA00022801"/>
    </source>
</evidence>
<dbReference type="Pfam" id="PF00128">
    <property type="entry name" value="Alpha-amylase"/>
    <property type="match status" value="1"/>
</dbReference>
<feature type="binding site" evidence="17">
    <location>
        <position position="371"/>
    </location>
    <ligand>
        <name>substrate</name>
    </ligand>
</feature>
<evidence type="ECO:0000256" key="17">
    <source>
        <dbReference type="PIRSR" id="PIRSR001024-5"/>
    </source>
</evidence>
<feature type="binding site" evidence="17">
    <location>
        <position position="230"/>
    </location>
    <ligand>
        <name>substrate</name>
    </ligand>
</feature>
<protein>
    <recommendedName>
        <fullName evidence="4">alpha-amylase</fullName>
        <ecNumber evidence="4">3.2.1.1</ecNumber>
    </recommendedName>
</protein>
<evidence type="ECO:0000256" key="15">
    <source>
        <dbReference type="PIRSR" id="PIRSR001024-3"/>
    </source>
</evidence>
<feature type="binding site" evidence="15">
    <location>
        <position position="256"/>
    </location>
    <ligand>
        <name>Ca(2+)</name>
        <dbReference type="ChEBI" id="CHEBI:29108"/>
        <label>2</label>
    </ligand>
</feature>